<dbReference type="Proteomes" id="UP000317909">
    <property type="component" value="Chromosome"/>
</dbReference>
<feature type="compositionally biased region" description="Low complexity" evidence="1">
    <location>
        <begin position="1"/>
        <end position="29"/>
    </location>
</feature>
<dbReference type="EMBL" id="CP036339">
    <property type="protein sequence ID" value="QDT75280.1"/>
    <property type="molecule type" value="Genomic_DNA"/>
</dbReference>
<feature type="compositionally biased region" description="Acidic residues" evidence="1">
    <location>
        <begin position="207"/>
        <end position="216"/>
    </location>
</feature>
<dbReference type="KEGG" id="llh:I41_44900"/>
<feature type="compositionally biased region" description="Acidic residues" evidence="1">
    <location>
        <begin position="160"/>
        <end position="170"/>
    </location>
</feature>
<feature type="compositionally biased region" description="Basic and acidic residues" evidence="1">
    <location>
        <begin position="129"/>
        <end position="143"/>
    </location>
</feature>
<protein>
    <submittedName>
        <fullName evidence="2">Uncharacterized protein</fullName>
    </submittedName>
</protein>
<proteinExistence type="predicted"/>
<keyword evidence="3" id="KW-1185">Reference proteome</keyword>
<name>A0A517U3S7_9BACT</name>
<sequence>MAAAPAAEQVAAWQDVDQAAAAPESPRSVLVRRESERVAQGGDQFDPFEAEMPATEPVAAPAPSQPAYDPFDDAATEAAGPPPISPNSFPAPSLEEAFEEPTIEPPPADEPAVDNESSAVEELEQAKQAIDRELLRRETERGLGNRPEAPDAGAQNAADPEPETVVDPEVDAPAAAAPPALEERPGSSQPLIAPTEPDIDAPSPPAEETDETEPYELPERNVPERDDRGLPYGGAVEPLPPPTAEQLERRRQQIEQERLESLAECDKLYDAVRADSIKNISLDIRQQGLPGEDFPFACEGRRPQFQPRNWAPVTYMWKASGLCHKPLYFEQVQLERYGHDWGPVLQPFVSGAHFFGTIPILPYKMGLQTPNECDYALGYYRPGSCAPYMIEPLGFTWRAAAFQAGAVTGAAFAIP</sequence>
<feature type="region of interest" description="Disordered" evidence="1">
    <location>
        <begin position="1"/>
        <end position="251"/>
    </location>
</feature>
<reference evidence="2 3" key="1">
    <citation type="submission" date="2019-02" db="EMBL/GenBank/DDBJ databases">
        <title>Deep-cultivation of Planctomycetes and their phenomic and genomic characterization uncovers novel biology.</title>
        <authorList>
            <person name="Wiegand S."/>
            <person name="Jogler M."/>
            <person name="Boedeker C."/>
            <person name="Pinto D."/>
            <person name="Vollmers J."/>
            <person name="Rivas-Marin E."/>
            <person name="Kohn T."/>
            <person name="Peeters S.H."/>
            <person name="Heuer A."/>
            <person name="Rast P."/>
            <person name="Oberbeckmann S."/>
            <person name="Bunk B."/>
            <person name="Jeske O."/>
            <person name="Meyerdierks A."/>
            <person name="Storesund J.E."/>
            <person name="Kallscheuer N."/>
            <person name="Luecker S."/>
            <person name="Lage O.M."/>
            <person name="Pohl T."/>
            <person name="Merkel B.J."/>
            <person name="Hornburger P."/>
            <person name="Mueller R.-W."/>
            <person name="Bruemmer F."/>
            <person name="Labrenz M."/>
            <person name="Spormann A.M."/>
            <person name="Op den Camp H."/>
            <person name="Overmann J."/>
            <person name="Amann R."/>
            <person name="Jetten M.S.M."/>
            <person name="Mascher T."/>
            <person name="Medema M.H."/>
            <person name="Devos D.P."/>
            <person name="Kaster A.-K."/>
            <person name="Ovreas L."/>
            <person name="Rohde M."/>
            <person name="Galperin M.Y."/>
            <person name="Jogler C."/>
        </authorList>
    </citation>
    <scope>NUCLEOTIDE SEQUENCE [LARGE SCALE GENOMIC DNA]</scope>
    <source>
        <strain evidence="2 3">I41</strain>
    </source>
</reference>
<gene>
    <name evidence="2" type="ORF">I41_44900</name>
</gene>
<accession>A0A517U3S7</accession>
<evidence type="ECO:0000313" key="3">
    <source>
        <dbReference type="Proteomes" id="UP000317909"/>
    </source>
</evidence>
<organism evidence="2 3">
    <name type="scientific">Lacipirellula limnantheis</name>
    <dbReference type="NCBI Taxonomy" id="2528024"/>
    <lineage>
        <taxon>Bacteria</taxon>
        <taxon>Pseudomonadati</taxon>
        <taxon>Planctomycetota</taxon>
        <taxon>Planctomycetia</taxon>
        <taxon>Pirellulales</taxon>
        <taxon>Lacipirellulaceae</taxon>
        <taxon>Lacipirellula</taxon>
    </lineage>
</organism>
<feature type="compositionally biased region" description="Basic and acidic residues" evidence="1">
    <location>
        <begin position="217"/>
        <end position="229"/>
    </location>
</feature>
<evidence type="ECO:0000313" key="2">
    <source>
        <dbReference type="EMBL" id="QDT75280.1"/>
    </source>
</evidence>
<evidence type="ECO:0000256" key="1">
    <source>
        <dbReference type="SAM" id="MobiDB-lite"/>
    </source>
</evidence>
<dbReference type="AlphaFoldDB" id="A0A517U3S7"/>